<reference evidence="1" key="1">
    <citation type="submission" date="2024-06" db="EMBL/GenBank/DDBJ databases">
        <title>Lacrimispora cavernae sp. nov., a novel anaerobe isolated from bat guano pile inside a cave.</title>
        <authorList>
            <person name="Miller S.L."/>
            <person name="Lu N."/>
            <person name="King J."/>
            <person name="Sankaranarayanan K."/>
            <person name="Lawson P.A."/>
        </authorList>
    </citation>
    <scope>NUCLEOTIDE SEQUENCE</scope>
    <source>
        <strain evidence="1">BS-2</strain>
    </source>
</reference>
<organism evidence="1">
    <name type="scientific">Lacrimispora sp. BS-2</name>
    <dbReference type="NCBI Taxonomy" id="3151850"/>
    <lineage>
        <taxon>Bacteria</taxon>
        <taxon>Bacillati</taxon>
        <taxon>Bacillota</taxon>
        <taxon>Clostridia</taxon>
        <taxon>Lachnospirales</taxon>
        <taxon>Lachnospiraceae</taxon>
        <taxon>Lacrimispora</taxon>
    </lineage>
</organism>
<proteinExistence type="predicted"/>
<gene>
    <name evidence="1" type="ORF">ABFV83_02375</name>
</gene>
<protein>
    <submittedName>
        <fullName evidence="1">XkdX family protein</fullName>
    </submittedName>
</protein>
<dbReference type="Pfam" id="PF09693">
    <property type="entry name" value="Phage_XkdX"/>
    <property type="match status" value="1"/>
</dbReference>
<name>A0AAU7PSX4_9FIRM</name>
<sequence>MSKNYDKVKEFYDAKLWSVGMVWNAVDRWITEDEFKEITGKEYKKA</sequence>
<evidence type="ECO:0000313" key="1">
    <source>
        <dbReference type="EMBL" id="XBS54661.1"/>
    </source>
</evidence>
<accession>A0AAU7PSX4</accession>
<dbReference type="AlphaFoldDB" id="A0AAU7PSX4"/>
<dbReference type="RefSeq" id="WP_349947353.1">
    <property type="nucleotide sequence ID" value="NZ_CP157940.1"/>
</dbReference>
<dbReference type="EMBL" id="CP157940">
    <property type="protein sequence ID" value="XBS54661.1"/>
    <property type="molecule type" value="Genomic_DNA"/>
</dbReference>
<dbReference type="InterPro" id="IPR010022">
    <property type="entry name" value="XkdX"/>
</dbReference>